<dbReference type="PANTHER" id="PTHR11453">
    <property type="entry name" value="ANION EXCHANGE PROTEIN"/>
    <property type="match status" value="1"/>
</dbReference>
<dbReference type="OrthoDB" id="1735926at2759"/>
<feature type="transmembrane region" description="Helical" evidence="10">
    <location>
        <begin position="371"/>
        <end position="399"/>
    </location>
</feature>
<dbReference type="InterPro" id="IPR016152">
    <property type="entry name" value="PTrfase/Anion_transptr"/>
</dbReference>
<feature type="region of interest" description="Disordered" evidence="9">
    <location>
        <begin position="1"/>
        <end position="21"/>
    </location>
</feature>
<dbReference type="GO" id="GO:0005452">
    <property type="term" value="F:solute:inorganic anion antiporter activity"/>
    <property type="evidence" value="ECO:0007669"/>
    <property type="project" value="InterPro"/>
</dbReference>
<feature type="transmembrane region" description="Helical" evidence="10">
    <location>
        <begin position="334"/>
        <end position="351"/>
    </location>
</feature>
<keyword evidence="14" id="KW-1185">Reference proteome</keyword>
<name>A0A922I4P0_DERFA</name>
<evidence type="ECO:0000256" key="4">
    <source>
        <dbReference type="ARBA" id="ARBA00022475"/>
    </source>
</evidence>
<keyword evidence="7" id="KW-0406">Ion transport</keyword>
<feature type="transmembrane region" description="Helical" evidence="10">
    <location>
        <begin position="537"/>
        <end position="556"/>
    </location>
</feature>
<dbReference type="GO" id="GO:0050801">
    <property type="term" value="P:monoatomic ion homeostasis"/>
    <property type="evidence" value="ECO:0007669"/>
    <property type="project" value="TreeGrafter"/>
</dbReference>
<dbReference type="EMBL" id="SDOV01000007">
    <property type="protein sequence ID" value="KAH7639285.1"/>
    <property type="molecule type" value="Genomic_DNA"/>
</dbReference>
<evidence type="ECO:0000256" key="9">
    <source>
        <dbReference type="SAM" id="MobiDB-lite"/>
    </source>
</evidence>
<feature type="domain" description="Bicarbonate transporter-like transmembrane" evidence="11">
    <location>
        <begin position="492"/>
        <end position="822"/>
    </location>
</feature>
<dbReference type="SUPFAM" id="SSF55804">
    <property type="entry name" value="Phoshotransferase/anion transport protein"/>
    <property type="match status" value="1"/>
</dbReference>
<dbReference type="Proteomes" id="UP000828236">
    <property type="component" value="Unassembled WGS sequence"/>
</dbReference>
<keyword evidence="6 10" id="KW-1133">Transmembrane helix</keyword>
<evidence type="ECO:0000259" key="11">
    <source>
        <dbReference type="Pfam" id="PF00955"/>
    </source>
</evidence>
<dbReference type="PRINTS" id="PR01231">
    <property type="entry name" value="HCO3TRNSPORT"/>
</dbReference>
<accession>A0A922I4P0</accession>
<reference evidence="13" key="1">
    <citation type="submission" date="2013-05" db="EMBL/GenBank/DDBJ databases">
        <authorList>
            <person name="Yim A.K.Y."/>
            <person name="Chan T.F."/>
            <person name="Ji K.M."/>
            <person name="Liu X.Y."/>
            <person name="Zhou J.W."/>
            <person name="Li R.Q."/>
            <person name="Yang K.Y."/>
            <person name="Li J."/>
            <person name="Li M."/>
            <person name="Law P.T.W."/>
            <person name="Wu Y.L."/>
            <person name="Cai Z.L."/>
            <person name="Qin H."/>
            <person name="Bao Y."/>
            <person name="Leung R.K.K."/>
            <person name="Ng P.K.S."/>
            <person name="Zou J."/>
            <person name="Zhong X.J."/>
            <person name="Ran P.X."/>
            <person name="Zhong N.S."/>
            <person name="Liu Z.G."/>
            <person name="Tsui S.K.W."/>
        </authorList>
    </citation>
    <scope>NUCLEOTIDE SEQUENCE</scope>
    <source>
        <strain evidence="13">Derf</strain>
        <tissue evidence="13">Whole organism</tissue>
    </source>
</reference>
<comment type="similarity">
    <text evidence="2">Belongs to the anion exchanger (TC 2.A.31) family.</text>
</comment>
<evidence type="ECO:0000256" key="3">
    <source>
        <dbReference type="ARBA" id="ARBA00022448"/>
    </source>
</evidence>
<sequence length="823" mass="93449">MSTNTVNSTTDSSSSITNDSIQINDYPRSSIMAIPYDHSEINMAKQYQRRSTRAMFISGTEMITVMQNNLVPMKSFTNEIRSIRDVEMFLKNPLILLNIDDANVNNIIEMMIKKIVGTSSSLFGELELEQFRQAIYNEDNGFQFKNFIQGVYYGDDDGNHVLHDSTWCCVFATIESSTSSSSSSSSLLLTRKILITRLLRPTNFGPTLNAVRLIILIIVPAPQKSTKNAFEIARTYATLMADARTRNDLLHTNDEQLFIDIIGDRLERLKSRDQDIMEIEENFKEIDDEQSVHFQCSFGRGIRENFNRRIRYYWSDYRDGLDGCQTLTKVCSSTMSLFFACILPCIAFGVLNQHNTEGKIGPKEALLGQAIGGLIFALFAGQPLVIISTTAPLCLYTSIVHSIASNLSIDFFDLFALVGIWNSLFLLIYSIFDLSQLMRLCTRSTEELFATFIFFAFTIDSIKECITSFRQHYYCIDMNQTMIPNIDTIDDMDCAPEKSILFLFLMLGTFALGLMLYNFSKTPYLNQFLRTTLADYSLPISVIIFTLIGSIAFKRIEPDSFKVSNGYNLHIVQFQTMNPVSLALSLLLGFALSMLFFIDQNVSAALVSAPANRLKKGDAYHWDLLIVAIINLGLSLIGYPWMHGILPHSPMHARSLADVITVGSSSSSFYSSDKSNIRQIVVKSRETRITGIVIHILIAIVIIFIPWILSYIPVAVLCGLFLYCAASTLRENSLYERILLFFTEQTSYPPTHYLRKCPQRIVHSFTMIQLFQLILICFFGFSPWEYVQLVFPLIIALLIPIRWLILPRFIGKHYLAIIDNKHC</sequence>
<keyword evidence="3" id="KW-0813">Transport</keyword>
<reference evidence="12" key="2">
    <citation type="submission" date="2020-06" db="EMBL/GenBank/DDBJ databases">
        <authorList>
            <person name="Ji K."/>
            <person name="Li J."/>
        </authorList>
    </citation>
    <scope>NUCLEOTIDE SEQUENCE</scope>
    <source>
        <strain evidence="12">JKM2019</strain>
        <tissue evidence="12">Whole body</tissue>
    </source>
</reference>
<reference evidence="12" key="3">
    <citation type="journal article" date="2021" name="World Allergy Organ. J.">
        <title>Chromosome-level assembly of Dermatophagoides farinae genome and transcriptome reveals two novel allergens Der f 37 and Der f 39.</title>
        <authorList>
            <person name="Chen J."/>
            <person name="Cai Z."/>
            <person name="Fan D."/>
            <person name="Hu J."/>
            <person name="Hou Y."/>
            <person name="He Y."/>
            <person name="Zhang Z."/>
            <person name="Zhao Z."/>
            <person name="Gao P."/>
            <person name="Hu W."/>
            <person name="Sun J."/>
            <person name="Li J."/>
            <person name="Ji K."/>
        </authorList>
    </citation>
    <scope>NUCLEOTIDE SEQUENCE</scope>
    <source>
        <strain evidence="12">JKM2019</strain>
    </source>
</reference>
<dbReference type="Pfam" id="PF00955">
    <property type="entry name" value="HCO3_cotransp"/>
    <property type="match status" value="2"/>
</dbReference>
<protein>
    <submittedName>
        <fullName evidence="12">Sodium bicarbonate transporter-like protein 11</fullName>
    </submittedName>
</protein>
<dbReference type="Gene3D" id="1.10.287.570">
    <property type="entry name" value="Helical hairpin bin"/>
    <property type="match status" value="1"/>
</dbReference>
<evidence type="ECO:0000256" key="7">
    <source>
        <dbReference type="ARBA" id="ARBA00023065"/>
    </source>
</evidence>
<dbReference type="InterPro" id="IPR003020">
    <property type="entry name" value="HCO3_transpt_euk"/>
</dbReference>
<organism evidence="13 14">
    <name type="scientific">Dermatophagoides farinae</name>
    <name type="common">American house dust mite</name>
    <dbReference type="NCBI Taxonomy" id="6954"/>
    <lineage>
        <taxon>Eukaryota</taxon>
        <taxon>Metazoa</taxon>
        <taxon>Ecdysozoa</taxon>
        <taxon>Arthropoda</taxon>
        <taxon>Chelicerata</taxon>
        <taxon>Arachnida</taxon>
        <taxon>Acari</taxon>
        <taxon>Acariformes</taxon>
        <taxon>Sarcoptiformes</taxon>
        <taxon>Astigmata</taxon>
        <taxon>Psoroptidia</taxon>
        <taxon>Analgoidea</taxon>
        <taxon>Pyroglyphidae</taxon>
        <taxon>Dermatophagoidinae</taxon>
        <taxon>Dermatophagoides</taxon>
    </lineage>
</organism>
<dbReference type="EMBL" id="ASGP02000002">
    <property type="protein sequence ID" value="KAH9522154.1"/>
    <property type="molecule type" value="Genomic_DNA"/>
</dbReference>
<keyword evidence="5 10" id="KW-0812">Transmembrane</keyword>
<dbReference type="PANTHER" id="PTHR11453:SF127">
    <property type="entry name" value="SOLUTE CARRIER FAMILY 4 MEMBER 11"/>
    <property type="match status" value="1"/>
</dbReference>
<comment type="subcellular location">
    <subcellularLocation>
        <location evidence="1">Cell membrane</location>
        <topology evidence="1">Multi-pass membrane protein</topology>
    </subcellularLocation>
</comment>
<feature type="transmembrane region" description="Helical" evidence="10">
    <location>
        <begin position="687"/>
        <end position="705"/>
    </location>
</feature>
<feature type="transmembrane region" description="Helical" evidence="10">
    <location>
        <begin position="411"/>
        <end position="432"/>
    </location>
</feature>
<dbReference type="Proteomes" id="UP000790347">
    <property type="component" value="Unassembled WGS sequence"/>
</dbReference>
<feature type="transmembrane region" description="Helical" evidence="10">
    <location>
        <begin position="500"/>
        <end position="517"/>
    </location>
</feature>
<proteinExistence type="inferred from homology"/>
<comment type="caution">
    <text evidence="13">The sequence shown here is derived from an EMBL/GenBank/DDBJ whole genome shotgun (WGS) entry which is preliminary data.</text>
</comment>
<feature type="domain" description="Bicarbonate transporter-like transmembrane" evidence="11">
    <location>
        <begin position="299"/>
        <end position="480"/>
    </location>
</feature>
<keyword evidence="8 10" id="KW-0472">Membrane</keyword>
<feature type="transmembrane region" description="Helical" evidence="10">
    <location>
        <begin position="577"/>
        <end position="599"/>
    </location>
</feature>
<evidence type="ECO:0000256" key="5">
    <source>
        <dbReference type="ARBA" id="ARBA00022692"/>
    </source>
</evidence>
<evidence type="ECO:0000256" key="8">
    <source>
        <dbReference type="ARBA" id="ARBA00023136"/>
    </source>
</evidence>
<gene>
    <name evidence="13" type="ORF">DERF_005753</name>
    <name evidence="12" type="ORF">HUG17_3318</name>
</gene>
<evidence type="ECO:0000256" key="6">
    <source>
        <dbReference type="ARBA" id="ARBA00022989"/>
    </source>
</evidence>
<dbReference type="GO" id="GO:0016323">
    <property type="term" value="C:basolateral plasma membrane"/>
    <property type="evidence" value="ECO:0007669"/>
    <property type="project" value="TreeGrafter"/>
</dbReference>
<feature type="transmembrane region" description="Helical" evidence="10">
    <location>
        <begin position="619"/>
        <end position="642"/>
    </location>
</feature>
<feature type="transmembrane region" description="Helical" evidence="10">
    <location>
        <begin position="761"/>
        <end position="781"/>
    </location>
</feature>
<dbReference type="AlphaFoldDB" id="A0A922I4P0"/>
<feature type="transmembrane region" description="Helical" evidence="10">
    <location>
        <begin position="787"/>
        <end position="805"/>
    </location>
</feature>
<evidence type="ECO:0000256" key="10">
    <source>
        <dbReference type="SAM" id="Phobius"/>
    </source>
</evidence>
<keyword evidence="4" id="KW-1003">Cell membrane</keyword>
<feature type="transmembrane region" description="Helical" evidence="10">
    <location>
        <begin position="711"/>
        <end position="729"/>
    </location>
</feature>
<evidence type="ECO:0000313" key="12">
    <source>
        <dbReference type="EMBL" id="KAH7639285.1"/>
    </source>
</evidence>
<reference evidence="13" key="4">
    <citation type="journal article" date="2022" name="Res Sq">
        <title>Comparative Genomics Reveals Insights into the Divergent Evolution of Astigmatic Mites and Household Pest Adaptations.</title>
        <authorList>
            <person name="Xiong Q."/>
            <person name="Wan A.T.-Y."/>
            <person name="Liu X.-Y."/>
            <person name="Fung C.S.-H."/>
            <person name="Xiao X."/>
            <person name="Malainual N."/>
            <person name="Hou J."/>
            <person name="Wang L."/>
            <person name="Wang M."/>
            <person name="Yang K."/>
            <person name="Cui Y."/>
            <person name="Leung E."/>
            <person name="Nong W."/>
            <person name="Shin S.-K."/>
            <person name="Au S."/>
            <person name="Jeong K.Y."/>
            <person name="Chew F.T."/>
            <person name="Hui J."/>
            <person name="Leung T.F."/>
            <person name="Tungtrongchitr A."/>
            <person name="Zhong N."/>
            <person name="Liu Z."/>
            <person name="Tsui S."/>
        </authorList>
    </citation>
    <scope>NUCLEOTIDE SEQUENCE</scope>
    <source>
        <strain evidence="13">Derf</strain>
        <tissue evidence="13">Whole organism</tissue>
    </source>
</reference>
<dbReference type="GO" id="GO:0006820">
    <property type="term" value="P:monoatomic anion transport"/>
    <property type="evidence" value="ECO:0007669"/>
    <property type="project" value="InterPro"/>
</dbReference>
<evidence type="ECO:0000256" key="1">
    <source>
        <dbReference type="ARBA" id="ARBA00004651"/>
    </source>
</evidence>
<evidence type="ECO:0000313" key="13">
    <source>
        <dbReference type="EMBL" id="KAH9522154.1"/>
    </source>
</evidence>
<evidence type="ECO:0000256" key="2">
    <source>
        <dbReference type="ARBA" id="ARBA00010993"/>
    </source>
</evidence>
<evidence type="ECO:0000313" key="14">
    <source>
        <dbReference type="Proteomes" id="UP000790347"/>
    </source>
</evidence>
<dbReference type="InterPro" id="IPR011531">
    <property type="entry name" value="HCO3_transpt-like_TM_dom"/>
</dbReference>